<dbReference type="Proteomes" id="UP000504638">
    <property type="component" value="Unplaced"/>
</dbReference>
<gene>
    <name evidence="2 4" type="ORF">P152DRAFT_428133</name>
</gene>
<dbReference type="PANTHER" id="PTHR38795">
    <property type="entry name" value="DUF6604 DOMAIN-CONTAINING PROTEIN"/>
    <property type="match status" value="1"/>
</dbReference>
<dbReference type="PANTHER" id="PTHR38795:SF1">
    <property type="entry name" value="DUF6604 DOMAIN-CONTAINING PROTEIN"/>
    <property type="match status" value="1"/>
</dbReference>
<dbReference type="AlphaFoldDB" id="A0A6G1GDQ8"/>
<dbReference type="OrthoDB" id="5238236at2759"/>
<dbReference type="EMBL" id="ML975150">
    <property type="protein sequence ID" value="KAF1816227.1"/>
    <property type="molecule type" value="Genomic_DNA"/>
</dbReference>
<sequence>MLFADTYRRYKADTNAIAQWLASTAKKFGFPTDSLQGPKAANLPAQQSQRLKGKARKLAKEAAARAPPSSVPSLQIPKYIIGVKDFVTLAEFLAAKKDITVPVDVIASIDRAIFLRKTYSDHHALQSHLDNADDTKSDQGHLYFLGVLEKVLEVLKPRLPHEATLDRAASVATGVDGNQTLFENMFAALKVEEPSEEFLNAPAAKPSVRADPPMDEVYEVEPIDDPLELYLGIAALLQDLSAIRSAIKRTWLSYSQGATTLVPSAVTTNIAIQMARQLEEQFLKDHPSEKDTAHARSTFFGIQCLLQGQDPSKRVRSGDPTNLTLYDLVEVSLMSSHILLSSFGDVLRSNPLPVFKSGYFGVYNPSQDRDELPGPGKFDEDKIILLEILGDIVLFNHMHWKIGLPACDELTKSVVAFKVQGRHTLALDFAAQLHLDIHHVLRERVSMAWDNLRQYSSNSRATLDLNLSFHDKLRVETWPRENDMVMRGIIEKVGRWVDSDMFEERKVKLMVDSGVTPEPSIPHRFYRSHPWLCGSLLFGLKLNMQEVGITFANAWGSIKTSAQIYNAARKENLLNKNWDDMELTVMLHSEPQIFVGAAPRNVEEYFKRFCLSMGYSAQNFAKGGRRQKSAGIASKTGPRGSLEAKLMTPVAHELRFGYTDMYEPSGKNASSLETVLEKCIDHVEADDDESDGVPSRDALHRALNERSQEKKLHTSPEALLLISDALLAEELALTFDHFRMHRTAWRVLRAINERLADELRQLYGPGYLEKENQLPFVVGYIFMTAIQTKQMGGLLLPKKKDVVSSNALRQAADVLEGMIDSAPMGDLEIKILREQYGMEIEVEG</sequence>
<dbReference type="InterPro" id="IPR046539">
    <property type="entry name" value="DUF6604"/>
</dbReference>
<evidence type="ECO:0000259" key="1">
    <source>
        <dbReference type="Pfam" id="PF20253"/>
    </source>
</evidence>
<proteinExistence type="predicted"/>
<organism evidence="2">
    <name type="scientific">Eremomyces bilateralis CBS 781.70</name>
    <dbReference type="NCBI Taxonomy" id="1392243"/>
    <lineage>
        <taxon>Eukaryota</taxon>
        <taxon>Fungi</taxon>
        <taxon>Dikarya</taxon>
        <taxon>Ascomycota</taxon>
        <taxon>Pezizomycotina</taxon>
        <taxon>Dothideomycetes</taxon>
        <taxon>Dothideomycetes incertae sedis</taxon>
        <taxon>Eremomycetales</taxon>
        <taxon>Eremomycetaceae</taxon>
        <taxon>Eremomyces</taxon>
    </lineage>
</organism>
<reference evidence="2 4" key="1">
    <citation type="submission" date="2020-01" db="EMBL/GenBank/DDBJ databases">
        <authorList>
            <consortium name="DOE Joint Genome Institute"/>
            <person name="Haridas S."/>
            <person name="Albert R."/>
            <person name="Binder M."/>
            <person name="Bloem J."/>
            <person name="Labutti K."/>
            <person name="Salamov A."/>
            <person name="Andreopoulos B."/>
            <person name="Baker S.E."/>
            <person name="Barry K."/>
            <person name="Bills G."/>
            <person name="Bluhm B.H."/>
            <person name="Cannon C."/>
            <person name="Castanera R."/>
            <person name="Culley D.E."/>
            <person name="Daum C."/>
            <person name="Ezra D."/>
            <person name="Gonzalez J.B."/>
            <person name="Henrissat B."/>
            <person name="Kuo A."/>
            <person name="Liang C."/>
            <person name="Lipzen A."/>
            <person name="Lutzoni F."/>
            <person name="Magnuson J."/>
            <person name="Mondo S."/>
            <person name="Nolan M."/>
            <person name="Ohm R."/>
            <person name="Pangilinan J."/>
            <person name="Park H.-J."/>
            <person name="Ramirez L."/>
            <person name="Alfaro M."/>
            <person name="Sun H."/>
            <person name="Tritt A."/>
            <person name="Yoshinaga Y."/>
            <person name="Zwiers L.-H."/>
            <person name="Turgeon B.G."/>
            <person name="Goodwin S.B."/>
            <person name="Spatafora J.W."/>
            <person name="Crous P.W."/>
            <person name="Grigoriev I.V."/>
        </authorList>
    </citation>
    <scope>NUCLEOTIDE SEQUENCE</scope>
    <source>
        <strain evidence="2 4">CBS 781.70</strain>
    </source>
</reference>
<dbReference type="Pfam" id="PF20253">
    <property type="entry name" value="DUF6604"/>
    <property type="match status" value="1"/>
</dbReference>
<protein>
    <recommendedName>
        <fullName evidence="1">DUF6604 domain-containing protein</fullName>
    </recommendedName>
</protein>
<keyword evidence="3" id="KW-1185">Reference proteome</keyword>
<feature type="domain" description="DUF6604" evidence="1">
    <location>
        <begin position="8"/>
        <end position="283"/>
    </location>
</feature>
<reference evidence="4" key="3">
    <citation type="submission" date="2025-04" db="UniProtKB">
        <authorList>
            <consortium name="RefSeq"/>
        </authorList>
    </citation>
    <scope>IDENTIFICATION</scope>
    <source>
        <strain evidence="4">CBS 781.70</strain>
    </source>
</reference>
<evidence type="ECO:0000313" key="2">
    <source>
        <dbReference type="EMBL" id="KAF1816227.1"/>
    </source>
</evidence>
<evidence type="ECO:0000313" key="3">
    <source>
        <dbReference type="Proteomes" id="UP000504638"/>
    </source>
</evidence>
<evidence type="ECO:0000313" key="4">
    <source>
        <dbReference type="RefSeq" id="XP_033537858.1"/>
    </source>
</evidence>
<dbReference type="RefSeq" id="XP_033537858.1">
    <property type="nucleotide sequence ID" value="XM_033677322.1"/>
</dbReference>
<dbReference type="GeneID" id="54417892"/>
<reference evidence="4" key="2">
    <citation type="submission" date="2020-04" db="EMBL/GenBank/DDBJ databases">
        <authorList>
            <consortium name="NCBI Genome Project"/>
        </authorList>
    </citation>
    <scope>NUCLEOTIDE SEQUENCE</scope>
    <source>
        <strain evidence="4">CBS 781.70</strain>
    </source>
</reference>
<name>A0A6G1GDQ8_9PEZI</name>
<accession>A0A6G1GDQ8</accession>